<dbReference type="AlphaFoldDB" id="A0A3M6W6U3"/>
<feature type="domain" description="Peptidase M24" evidence="3">
    <location>
        <begin position="65"/>
        <end position="233"/>
    </location>
</feature>
<dbReference type="InterPro" id="IPR036005">
    <property type="entry name" value="Creatinase/aminopeptidase-like"/>
</dbReference>
<dbReference type="PRINTS" id="PR00599">
    <property type="entry name" value="MAPEPTIDASE"/>
</dbReference>
<evidence type="ECO:0000256" key="1">
    <source>
        <dbReference type="ARBA" id="ARBA00022490"/>
    </source>
</evidence>
<feature type="region of interest" description="Disordered" evidence="2">
    <location>
        <begin position="281"/>
        <end position="301"/>
    </location>
</feature>
<organism evidence="4 5">
    <name type="scientific">Hortaea werneckii</name>
    <name type="common">Black yeast</name>
    <name type="synonym">Cladosporium werneckii</name>
    <dbReference type="NCBI Taxonomy" id="91943"/>
    <lineage>
        <taxon>Eukaryota</taxon>
        <taxon>Fungi</taxon>
        <taxon>Dikarya</taxon>
        <taxon>Ascomycota</taxon>
        <taxon>Pezizomycotina</taxon>
        <taxon>Dothideomycetes</taxon>
        <taxon>Dothideomycetidae</taxon>
        <taxon>Mycosphaerellales</taxon>
        <taxon>Teratosphaeriaceae</taxon>
        <taxon>Hortaea</taxon>
    </lineage>
</organism>
<dbReference type="InterPro" id="IPR001714">
    <property type="entry name" value="Pept_M24_MAP"/>
</dbReference>
<keyword evidence="1" id="KW-0963">Cytoplasm</keyword>
<comment type="caution">
    <text evidence="4">The sequence shown here is derived from an EMBL/GenBank/DDBJ whole genome shotgun (WGS) entry which is preliminary data.</text>
</comment>
<evidence type="ECO:0000313" key="5">
    <source>
        <dbReference type="Proteomes" id="UP000281245"/>
    </source>
</evidence>
<dbReference type="Proteomes" id="UP000281245">
    <property type="component" value="Unassembled WGS sequence"/>
</dbReference>
<accession>A0A3M6W6U3</accession>
<sequence length="301" mass="32844">GKAQATNSFPSFRYTGPVRLVYPLSPKRHAPKTIQAPEWAASGVPKAGQRLNRSKIAVLNLAGQEAMHKVSRLAREVLDANAAEIRPGVTTDYLHEAYLSPLDHKHFPRSVCASPNEVACYGIPDQRELEDGDIINLNVSLYHAGHHTDLNETYYVGKKARANPDAICVVGTAKECLDLAIKLVKPGCLFREFDVAIEKHAKSRGHSVVAIWGGHGINTELDPPPWIPHYGKNRAPKEIHWPDQWTNVTLGGEWAAQFEEDTLLVTETGVEVLTARLASSPGGAIRESSTKTAETNGAAKV</sequence>
<dbReference type="GO" id="GO:0005829">
    <property type="term" value="C:cytosol"/>
    <property type="evidence" value="ECO:0007669"/>
    <property type="project" value="TreeGrafter"/>
</dbReference>
<dbReference type="PANTHER" id="PTHR43330:SF15">
    <property type="entry name" value="METHIONINE AMINOPEPTIDASE"/>
    <property type="match status" value="1"/>
</dbReference>
<dbReference type="SUPFAM" id="SSF55920">
    <property type="entry name" value="Creatinase/aminopeptidase"/>
    <property type="match status" value="1"/>
</dbReference>
<dbReference type="PANTHER" id="PTHR43330">
    <property type="entry name" value="METHIONINE AMINOPEPTIDASE"/>
    <property type="match status" value="1"/>
</dbReference>
<reference evidence="4 5" key="1">
    <citation type="journal article" date="2018" name="BMC Genomics">
        <title>Genomic evidence for intraspecific hybridization in a clonal and extremely halotolerant yeast.</title>
        <authorList>
            <person name="Gostincar C."/>
            <person name="Stajich J.E."/>
            <person name="Zupancic J."/>
            <person name="Zalar P."/>
            <person name="Gunde-Cimerman N."/>
        </authorList>
    </citation>
    <scope>NUCLEOTIDE SEQUENCE [LARGE SCALE GENOMIC DNA]</scope>
    <source>
        <strain evidence="4 5">EXF-6656</strain>
    </source>
</reference>
<dbReference type="EMBL" id="QWIJ01001641">
    <property type="protein sequence ID" value="RMX74036.1"/>
    <property type="molecule type" value="Genomic_DNA"/>
</dbReference>
<dbReference type="GO" id="GO:0070006">
    <property type="term" value="F:metalloaminopeptidase activity"/>
    <property type="evidence" value="ECO:0007669"/>
    <property type="project" value="TreeGrafter"/>
</dbReference>
<feature type="non-terminal residue" evidence="4">
    <location>
        <position position="1"/>
    </location>
</feature>
<dbReference type="Gene3D" id="3.90.230.10">
    <property type="entry name" value="Creatinase/methionine aminopeptidase superfamily"/>
    <property type="match status" value="1"/>
</dbReference>
<dbReference type="InterPro" id="IPR000994">
    <property type="entry name" value="Pept_M24"/>
</dbReference>
<dbReference type="OrthoDB" id="3209743at2759"/>
<proteinExistence type="predicted"/>
<gene>
    <name evidence="4" type="ORF">D0869_13002</name>
</gene>
<evidence type="ECO:0000256" key="2">
    <source>
        <dbReference type="SAM" id="MobiDB-lite"/>
    </source>
</evidence>
<dbReference type="Pfam" id="PF00557">
    <property type="entry name" value="Peptidase_M24"/>
    <property type="match status" value="1"/>
</dbReference>
<protein>
    <recommendedName>
        <fullName evidence="3">Peptidase M24 domain-containing protein</fullName>
    </recommendedName>
</protein>
<name>A0A3M6W6U3_HORWE</name>
<evidence type="ECO:0000313" key="4">
    <source>
        <dbReference type="EMBL" id="RMX74036.1"/>
    </source>
</evidence>
<evidence type="ECO:0000259" key="3">
    <source>
        <dbReference type="Pfam" id="PF00557"/>
    </source>
</evidence>